<evidence type="ECO:0000313" key="3">
    <source>
        <dbReference type="EMBL" id="GFD14160.1"/>
    </source>
</evidence>
<keyword evidence="1" id="KW-0378">Hydrolase</keyword>
<dbReference type="GO" id="GO:0006281">
    <property type="term" value="P:DNA repair"/>
    <property type="evidence" value="ECO:0007669"/>
    <property type="project" value="UniProtKB-KW"/>
</dbReference>
<keyword evidence="1" id="KW-0067">ATP-binding</keyword>
<dbReference type="AlphaFoldDB" id="A0A699TWC0"/>
<dbReference type="Pfam" id="PF05970">
    <property type="entry name" value="PIF1"/>
    <property type="match status" value="1"/>
</dbReference>
<sequence>MCPIVAESELAELIRMTKLIYGTRLPWSIDVVLWHDRTMRDICRTDPSTPSEQVFGGKIVVFGGDF</sequence>
<dbReference type="GO" id="GO:0005524">
    <property type="term" value="F:ATP binding"/>
    <property type="evidence" value="ECO:0007669"/>
    <property type="project" value="UniProtKB-KW"/>
</dbReference>
<keyword evidence="1" id="KW-0227">DNA damage</keyword>
<accession>A0A699TWC0</accession>
<dbReference type="InterPro" id="IPR010285">
    <property type="entry name" value="DNA_helicase_pif1-like_DEAD"/>
</dbReference>
<dbReference type="EMBL" id="BKCJ011277561">
    <property type="protein sequence ID" value="GFD14160.1"/>
    <property type="molecule type" value="Genomic_DNA"/>
</dbReference>
<keyword evidence="1 3" id="KW-0347">Helicase</keyword>
<dbReference type="EC" id="5.6.2.3" evidence="1"/>
<dbReference type="GO" id="GO:0006310">
    <property type="term" value="P:DNA recombination"/>
    <property type="evidence" value="ECO:0007669"/>
    <property type="project" value="UniProtKB-KW"/>
</dbReference>
<gene>
    <name evidence="3" type="ORF">Tci_886129</name>
</gene>
<dbReference type="GO" id="GO:0016787">
    <property type="term" value="F:hydrolase activity"/>
    <property type="evidence" value="ECO:0007669"/>
    <property type="project" value="UniProtKB-KW"/>
</dbReference>
<comment type="cofactor">
    <cofactor evidence="1">
        <name>Mg(2+)</name>
        <dbReference type="ChEBI" id="CHEBI:18420"/>
    </cofactor>
</comment>
<evidence type="ECO:0000259" key="2">
    <source>
        <dbReference type="Pfam" id="PF05970"/>
    </source>
</evidence>
<proteinExistence type="inferred from homology"/>
<reference evidence="3" key="1">
    <citation type="journal article" date="2019" name="Sci. Rep.">
        <title>Draft genome of Tanacetum cinerariifolium, the natural source of mosquito coil.</title>
        <authorList>
            <person name="Yamashiro T."/>
            <person name="Shiraishi A."/>
            <person name="Satake H."/>
            <person name="Nakayama K."/>
        </authorList>
    </citation>
    <scope>NUCLEOTIDE SEQUENCE</scope>
</reference>
<keyword evidence="1" id="KW-0547">Nucleotide-binding</keyword>
<comment type="caution">
    <text evidence="3">The sequence shown here is derived from an EMBL/GenBank/DDBJ whole genome shotgun (WGS) entry which is preliminary data.</text>
</comment>
<comment type="similarity">
    <text evidence="1">Belongs to the helicase family.</text>
</comment>
<name>A0A699TWC0_TANCI</name>
<feature type="domain" description="DNA helicase Pif1-like DEAD-box helicase" evidence="2">
    <location>
        <begin position="1"/>
        <end position="66"/>
    </location>
</feature>
<dbReference type="GO" id="GO:0000723">
    <property type="term" value="P:telomere maintenance"/>
    <property type="evidence" value="ECO:0007669"/>
    <property type="project" value="InterPro"/>
</dbReference>
<keyword evidence="1" id="KW-0233">DNA recombination</keyword>
<keyword evidence="1" id="KW-0234">DNA repair</keyword>
<evidence type="ECO:0000256" key="1">
    <source>
        <dbReference type="RuleBase" id="RU363044"/>
    </source>
</evidence>
<protein>
    <recommendedName>
        <fullName evidence="1">ATP-dependent DNA helicase</fullName>
        <ecNumber evidence="1">5.6.2.3</ecNumber>
    </recommendedName>
</protein>
<dbReference type="GO" id="GO:0043139">
    <property type="term" value="F:5'-3' DNA helicase activity"/>
    <property type="evidence" value="ECO:0007669"/>
    <property type="project" value="UniProtKB-EC"/>
</dbReference>
<organism evidence="3">
    <name type="scientific">Tanacetum cinerariifolium</name>
    <name type="common">Dalmatian daisy</name>
    <name type="synonym">Chrysanthemum cinerariifolium</name>
    <dbReference type="NCBI Taxonomy" id="118510"/>
    <lineage>
        <taxon>Eukaryota</taxon>
        <taxon>Viridiplantae</taxon>
        <taxon>Streptophyta</taxon>
        <taxon>Embryophyta</taxon>
        <taxon>Tracheophyta</taxon>
        <taxon>Spermatophyta</taxon>
        <taxon>Magnoliopsida</taxon>
        <taxon>eudicotyledons</taxon>
        <taxon>Gunneridae</taxon>
        <taxon>Pentapetalae</taxon>
        <taxon>asterids</taxon>
        <taxon>campanulids</taxon>
        <taxon>Asterales</taxon>
        <taxon>Asteraceae</taxon>
        <taxon>Asteroideae</taxon>
        <taxon>Anthemideae</taxon>
        <taxon>Anthemidinae</taxon>
        <taxon>Tanacetum</taxon>
    </lineage>
</organism>
<comment type="catalytic activity">
    <reaction evidence="1">
        <text>ATP + H2O = ADP + phosphate + H(+)</text>
        <dbReference type="Rhea" id="RHEA:13065"/>
        <dbReference type="ChEBI" id="CHEBI:15377"/>
        <dbReference type="ChEBI" id="CHEBI:15378"/>
        <dbReference type="ChEBI" id="CHEBI:30616"/>
        <dbReference type="ChEBI" id="CHEBI:43474"/>
        <dbReference type="ChEBI" id="CHEBI:456216"/>
        <dbReference type="EC" id="5.6.2.3"/>
    </reaction>
</comment>